<reference evidence="1 2" key="1">
    <citation type="submission" date="2021-10" db="EMBL/GenBank/DDBJ databases">
        <title>Whole-genome sequencing analysis of Laribacter hongkongensis: virulence gene profiles, carbohydrate-active enzyme prediction, and antimicrobial resistance characterization.</title>
        <authorList>
            <person name="Yuan P."/>
            <person name="Zhan Y."/>
            <person name="Chen D."/>
        </authorList>
    </citation>
    <scope>NUCLEOTIDE SEQUENCE [LARGE SCALE GENOMIC DNA]</scope>
    <source>
        <strain evidence="1 2">W67</strain>
    </source>
</reference>
<sequence>MHTINDVIARIRAGTATASDADKIEDHIHQLNIMINVERSMSASLRDELDQSHRPRFAGHRPG</sequence>
<accession>A0ABD4SVF2</accession>
<dbReference type="AlphaFoldDB" id="A0ABD4SVF2"/>
<protein>
    <submittedName>
        <fullName evidence="1">Uncharacterized protein</fullName>
    </submittedName>
</protein>
<evidence type="ECO:0000313" key="1">
    <source>
        <dbReference type="EMBL" id="MCG9026749.1"/>
    </source>
</evidence>
<dbReference type="RefSeq" id="WP_239894326.1">
    <property type="nucleotide sequence ID" value="NZ_JAJAXM010000025.1"/>
</dbReference>
<dbReference type="Proteomes" id="UP001200247">
    <property type="component" value="Unassembled WGS sequence"/>
</dbReference>
<gene>
    <name evidence="1" type="ORF">LH440_12715</name>
</gene>
<evidence type="ECO:0000313" key="2">
    <source>
        <dbReference type="Proteomes" id="UP001200247"/>
    </source>
</evidence>
<dbReference type="EMBL" id="JAJAXM010000025">
    <property type="protein sequence ID" value="MCG9026749.1"/>
    <property type="molecule type" value="Genomic_DNA"/>
</dbReference>
<organism evidence="1 2">
    <name type="scientific">Laribacter hongkongensis</name>
    <dbReference type="NCBI Taxonomy" id="168471"/>
    <lineage>
        <taxon>Bacteria</taxon>
        <taxon>Pseudomonadati</taxon>
        <taxon>Pseudomonadota</taxon>
        <taxon>Betaproteobacteria</taxon>
        <taxon>Neisseriales</taxon>
        <taxon>Aquaspirillaceae</taxon>
        <taxon>Laribacter</taxon>
    </lineage>
</organism>
<comment type="caution">
    <text evidence="1">The sequence shown here is derived from an EMBL/GenBank/DDBJ whole genome shotgun (WGS) entry which is preliminary data.</text>
</comment>
<proteinExistence type="predicted"/>
<name>A0ABD4SVF2_9NEIS</name>